<organism evidence="2 3">
    <name type="scientific">Thermosynechococcus sichuanensis E542</name>
    <dbReference type="NCBI Taxonomy" id="2016101"/>
    <lineage>
        <taxon>Bacteria</taxon>
        <taxon>Bacillati</taxon>
        <taxon>Cyanobacteriota</taxon>
        <taxon>Cyanophyceae</taxon>
        <taxon>Acaryochloridales</taxon>
        <taxon>Thermosynechococcaceae</taxon>
        <taxon>Thermosynechococcus</taxon>
        <taxon>Thermosynechococcus sichuanensis</taxon>
    </lineage>
</organism>
<feature type="compositionally biased region" description="Acidic residues" evidence="1">
    <location>
        <begin position="346"/>
        <end position="355"/>
    </location>
</feature>
<keyword evidence="3" id="KW-1185">Reference proteome</keyword>
<dbReference type="EMBL" id="CP032152">
    <property type="protein sequence ID" value="AXY67262.1"/>
    <property type="molecule type" value="Genomic_DNA"/>
</dbReference>
<sequence length="381" mass="40489">MLTNLLAWSMAIASLGLYLLGFFLPELYRRFDLVASGAGLFFALTLWIYGDRIGGGLLLGIAAAVALILWFGWQTLSYRWQLTYPGDRTDTQKAQALWQKIQSLLPAGTFAKIGEQLQGLLSRLRDRLQKQPDRPQPTVDTPPPPMDTGDIKEDLWTGETSTPSTVAEPPTPAPEEAAAVSEASAEPEPTPVAETTASPTADTPTDTAVDHEGVTQMTAPEAPRVEAPQPPTASTPEEPDPATVTASEEPAPSETTVETPEPTATPEPVAEQAPPETAAVTPPETVADAPEPAATPEPVVEQAAPETVVEPTLVSESAPDAEPTETLPPAPESRTSAADLLGDIPESSDIEDEATPEGTTIENPEHTPPEDDDWPPREARL</sequence>
<proteinExistence type="predicted"/>
<gene>
    <name evidence="2" type="ORF">D3A95_01035</name>
</gene>
<dbReference type="KEGG" id="tsq:D3A95_01035"/>
<evidence type="ECO:0008006" key="4">
    <source>
        <dbReference type="Google" id="ProtNLM"/>
    </source>
</evidence>
<feature type="compositionally biased region" description="Basic and acidic residues" evidence="1">
    <location>
        <begin position="363"/>
        <end position="381"/>
    </location>
</feature>
<reference evidence="3" key="1">
    <citation type="submission" date="2018-09" db="EMBL/GenBank/DDBJ databases">
        <title>Complete genome sequence of thermophilic cyanobacteria strain Thermosynechococcus elongatus PKUAC-SCTE542.</title>
        <authorList>
            <person name="Liang Y."/>
            <person name="Tang J."/>
            <person name="Daroch M."/>
        </authorList>
    </citation>
    <scope>NUCLEOTIDE SEQUENCE [LARGE SCALE GENOMIC DNA]</scope>
    <source>
        <strain evidence="3">E542</strain>
    </source>
</reference>
<evidence type="ECO:0000313" key="3">
    <source>
        <dbReference type="Proteomes" id="UP000261812"/>
    </source>
</evidence>
<feature type="region of interest" description="Disordered" evidence="1">
    <location>
        <begin position="128"/>
        <end position="381"/>
    </location>
</feature>
<evidence type="ECO:0000256" key="1">
    <source>
        <dbReference type="SAM" id="MobiDB-lite"/>
    </source>
</evidence>
<dbReference type="Pfam" id="PF07444">
    <property type="entry name" value="Ycf66_N"/>
    <property type="match status" value="1"/>
</dbReference>
<dbReference type="Proteomes" id="UP000261812">
    <property type="component" value="Chromosome"/>
</dbReference>
<dbReference type="RefSeq" id="WP_181495584.1">
    <property type="nucleotide sequence ID" value="NZ_CP032152.1"/>
</dbReference>
<feature type="compositionally biased region" description="Low complexity" evidence="1">
    <location>
        <begin position="159"/>
        <end position="207"/>
    </location>
</feature>
<dbReference type="InterPro" id="IPR010004">
    <property type="entry name" value="Uncharacterised_Ycf66"/>
</dbReference>
<evidence type="ECO:0000313" key="2">
    <source>
        <dbReference type="EMBL" id="AXY67262.1"/>
    </source>
</evidence>
<protein>
    <recommendedName>
        <fullName evidence="4">Ycf66 family protein</fullName>
    </recommendedName>
</protein>
<name>A0A3B7MBM5_9CYAN</name>
<accession>A0A3B7MBM5</accession>
<feature type="compositionally biased region" description="Low complexity" evidence="1">
    <location>
        <begin position="248"/>
        <end position="311"/>
    </location>
</feature>
<dbReference type="AlphaFoldDB" id="A0A3B7MBM5"/>